<feature type="domain" description="MobA-like NTP transferase" evidence="9">
    <location>
        <begin position="7"/>
        <end position="149"/>
    </location>
</feature>
<dbReference type="HAMAP" id="MF_00316">
    <property type="entry name" value="MobA"/>
    <property type="match status" value="1"/>
</dbReference>
<dbReference type="RefSeq" id="WP_197548584.1">
    <property type="nucleotide sequence ID" value="NZ_CP063164.1"/>
</dbReference>
<dbReference type="SUPFAM" id="SSF53448">
    <property type="entry name" value="Nucleotide-diphospho-sugar transferases"/>
    <property type="match status" value="1"/>
</dbReference>
<keyword evidence="6 8" id="KW-0342">GTP-binding</keyword>
<comment type="similarity">
    <text evidence="8">Belongs to the MobA family.</text>
</comment>
<keyword evidence="3 8" id="KW-0479">Metal-binding</keyword>
<dbReference type="EMBL" id="CP063164">
    <property type="protein sequence ID" value="QOR61875.1"/>
    <property type="molecule type" value="Genomic_DNA"/>
</dbReference>
<evidence type="ECO:0000256" key="7">
    <source>
        <dbReference type="ARBA" id="ARBA00023150"/>
    </source>
</evidence>
<dbReference type="InterPro" id="IPR013482">
    <property type="entry name" value="Molybde_CF_guanTrfase"/>
</dbReference>
<proteinExistence type="inferred from homology"/>
<dbReference type="GO" id="GO:0006777">
    <property type="term" value="P:Mo-molybdopterin cofactor biosynthetic process"/>
    <property type="evidence" value="ECO:0007669"/>
    <property type="project" value="UniProtKB-KW"/>
</dbReference>
<evidence type="ECO:0000256" key="4">
    <source>
        <dbReference type="ARBA" id="ARBA00022741"/>
    </source>
</evidence>
<feature type="binding site" evidence="8">
    <location>
        <position position="66"/>
    </location>
    <ligand>
        <name>GTP</name>
        <dbReference type="ChEBI" id="CHEBI:37565"/>
    </ligand>
</feature>
<dbReference type="GO" id="GO:0061603">
    <property type="term" value="F:molybdenum cofactor guanylyltransferase activity"/>
    <property type="evidence" value="ECO:0007669"/>
    <property type="project" value="UniProtKB-EC"/>
</dbReference>
<dbReference type="EC" id="2.7.7.77" evidence="8"/>
<keyword evidence="1 8" id="KW-0963">Cytoplasm</keyword>
<sequence length="189" mass="21337">MKHKMPAVIFAGGKSSRMGEDKALLPFGSFPTLVQYQYERLSKIFEKIYLSTKSAKFNFEAPLIQDLYSESSPLVGLVSVFETLDTDEIFILSVDVPFIEENIIKSILKEPSGYDAVIAKNKGQLQPLCGRYSRSILPLAKAELERGNHKLGILLQQANTSYMAFEEKKAFMNLNHPHEYREALKIISS</sequence>
<evidence type="ECO:0000256" key="5">
    <source>
        <dbReference type="ARBA" id="ARBA00022842"/>
    </source>
</evidence>
<dbReference type="AlphaFoldDB" id="A0A7M1S358"/>
<dbReference type="CDD" id="cd02503">
    <property type="entry name" value="MobA"/>
    <property type="match status" value="1"/>
</dbReference>
<dbReference type="GO" id="GO:0046872">
    <property type="term" value="F:metal ion binding"/>
    <property type="evidence" value="ECO:0007669"/>
    <property type="project" value="UniProtKB-KW"/>
</dbReference>
<dbReference type="Gene3D" id="3.90.550.10">
    <property type="entry name" value="Spore Coat Polysaccharide Biosynthesis Protein SpsA, Chain A"/>
    <property type="match status" value="1"/>
</dbReference>
<reference evidence="10 11" key="1">
    <citation type="submission" date="2020-10" db="EMBL/GenBank/DDBJ databases">
        <title>The genome of sulfurovum sp.</title>
        <authorList>
            <person name="Xie S."/>
            <person name="Shao Z."/>
            <person name="Jiang L."/>
        </authorList>
    </citation>
    <scope>NUCLEOTIDE SEQUENCE [LARGE SCALE GENOMIC DNA]</scope>
    <source>
        <strain evidence="10 11">ST-419</strain>
    </source>
</reference>
<evidence type="ECO:0000256" key="3">
    <source>
        <dbReference type="ARBA" id="ARBA00022723"/>
    </source>
</evidence>
<dbReference type="PANTHER" id="PTHR19136:SF81">
    <property type="entry name" value="MOLYBDENUM COFACTOR GUANYLYLTRANSFERASE"/>
    <property type="match status" value="1"/>
</dbReference>
<dbReference type="Proteomes" id="UP000595074">
    <property type="component" value="Chromosome"/>
</dbReference>
<comment type="caution">
    <text evidence="8">Lacks conserved residue(s) required for the propagation of feature annotation.</text>
</comment>
<organism evidence="10 11">
    <name type="scientific">Sulfurovum indicum</name>
    <dbReference type="NCBI Taxonomy" id="2779528"/>
    <lineage>
        <taxon>Bacteria</taxon>
        <taxon>Pseudomonadati</taxon>
        <taxon>Campylobacterota</taxon>
        <taxon>Epsilonproteobacteria</taxon>
        <taxon>Campylobacterales</taxon>
        <taxon>Sulfurovaceae</taxon>
        <taxon>Sulfurovum</taxon>
    </lineage>
</organism>
<keyword evidence="7 8" id="KW-0501">Molybdenum cofactor biosynthesis</keyword>
<keyword evidence="5 8" id="KW-0460">Magnesium</keyword>
<evidence type="ECO:0000256" key="2">
    <source>
        <dbReference type="ARBA" id="ARBA00022679"/>
    </source>
</evidence>
<evidence type="ECO:0000256" key="8">
    <source>
        <dbReference type="HAMAP-Rule" id="MF_00316"/>
    </source>
</evidence>
<comment type="cofactor">
    <cofactor evidence="8">
        <name>Mg(2+)</name>
        <dbReference type="ChEBI" id="CHEBI:18420"/>
    </cofactor>
</comment>
<evidence type="ECO:0000313" key="10">
    <source>
        <dbReference type="EMBL" id="QOR61875.1"/>
    </source>
</evidence>
<dbReference type="NCBIfam" id="NF001837">
    <property type="entry name" value="PRK00560.1"/>
    <property type="match status" value="1"/>
</dbReference>
<keyword evidence="4 8" id="KW-0547">Nucleotide-binding</keyword>
<dbReference type="PANTHER" id="PTHR19136">
    <property type="entry name" value="MOLYBDENUM COFACTOR GUANYLYLTRANSFERASE"/>
    <property type="match status" value="1"/>
</dbReference>
<feature type="binding site" evidence="8">
    <location>
        <position position="95"/>
    </location>
    <ligand>
        <name>Mg(2+)</name>
        <dbReference type="ChEBI" id="CHEBI:18420"/>
    </ligand>
</feature>
<comment type="function">
    <text evidence="8">Transfers a GMP moiety from GTP to Mo-molybdopterin (Mo-MPT) cofactor (Moco or molybdenum cofactor) to form Mo-molybdopterin guanine dinucleotide (Mo-MGD) cofactor.</text>
</comment>
<dbReference type="InterPro" id="IPR025877">
    <property type="entry name" value="MobA-like_NTP_Trfase"/>
</dbReference>
<evidence type="ECO:0000259" key="9">
    <source>
        <dbReference type="Pfam" id="PF12804"/>
    </source>
</evidence>
<feature type="binding site" evidence="8">
    <location>
        <position position="95"/>
    </location>
    <ligand>
        <name>GTP</name>
        <dbReference type="ChEBI" id="CHEBI:37565"/>
    </ligand>
</feature>
<dbReference type="GO" id="GO:0005525">
    <property type="term" value="F:GTP binding"/>
    <property type="evidence" value="ECO:0007669"/>
    <property type="project" value="UniProtKB-UniRule"/>
</dbReference>
<dbReference type="KEGG" id="sinu:IMZ28_10735"/>
<comment type="subcellular location">
    <subcellularLocation>
        <location evidence="8">Cytoplasm</location>
    </subcellularLocation>
</comment>
<name>A0A7M1S358_9BACT</name>
<feature type="binding site" evidence="8">
    <location>
        <position position="22"/>
    </location>
    <ligand>
        <name>GTP</name>
        <dbReference type="ChEBI" id="CHEBI:37565"/>
    </ligand>
</feature>
<evidence type="ECO:0000256" key="6">
    <source>
        <dbReference type="ARBA" id="ARBA00023134"/>
    </source>
</evidence>
<keyword evidence="2 8" id="KW-0808">Transferase</keyword>
<keyword evidence="10" id="KW-0548">Nucleotidyltransferase</keyword>
<comment type="domain">
    <text evidence="8">The N-terminal domain determines nucleotide recognition and specific binding, while the C-terminal domain determines the specific binding to the target protein.</text>
</comment>
<dbReference type="GO" id="GO:0005737">
    <property type="term" value="C:cytoplasm"/>
    <property type="evidence" value="ECO:0007669"/>
    <property type="project" value="UniProtKB-SubCell"/>
</dbReference>
<dbReference type="InterPro" id="IPR029044">
    <property type="entry name" value="Nucleotide-diphossugar_trans"/>
</dbReference>
<protein>
    <recommendedName>
        <fullName evidence="8">Probable molybdenum cofactor guanylyltransferase</fullName>
        <shortName evidence="8">MoCo guanylyltransferase</shortName>
        <ecNumber evidence="8">2.7.7.77</ecNumber>
    </recommendedName>
    <alternativeName>
        <fullName evidence="8">GTP:molybdopterin guanylyltransferase</fullName>
    </alternativeName>
    <alternativeName>
        <fullName evidence="8">Mo-MPT guanylyltransferase</fullName>
    </alternativeName>
    <alternativeName>
        <fullName evidence="8">Molybdopterin guanylyltransferase</fullName>
    </alternativeName>
    <alternativeName>
        <fullName evidence="8">Molybdopterin-guanine dinucleotide synthase</fullName>
        <shortName evidence="8">MGD synthase</shortName>
    </alternativeName>
</protein>
<evidence type="ECO:0000313" key="11">
    <source>
        <dbReference type="Proteomes" id="UP000595074"/>
    </source>
</evidence>
<feature type="binding site" evidence="8">
    <location>
        <begin position="10"/>
        <end position="12"/>
    </location>
    <ligand>
        <name>GTP</name>
        <dbReference type="ChEBI" id="CHEBI:37565"/>
    </ligand>
</feature>
<dbReference type="Pfam" id="PF12804">
    <property type="entry name" value="NTP_transf_3"/>
    <property type="match status" value="1"/>
</dbReference>
<keyword evidence="11" id="KW-1185">Reference proteome</keyword>
<accession>A0A7M1S358</accession>
<evidence type="ECO:0000256" key="1">
    <source>
        <dbReference type="ARBA" id="ARBA00022490"/>
    </source>
</evidence>
<comment type="catalytic activity">
    <reaction evidence="8">
        <text>Mo-molybdopterin + GTP + H(+) = Mo-molybdopterin guanine dinucleotide + diphosphate</text>
        <dbReference type="Rhea" id="RHEA:34243"/>
        <dbReference type="ChEBI" id="CHEBI:15378"/>
        <dbReference type="ChEBI" id="CHEBI:33019"/>
        <dbReference type="ChEBI" id="CHEBI:37565"/>
        <dbReference type="ChEBI" id="CHEBI:71302"/>
        <dbReference type="ChEBI" id="CHEBI:71310"/>
        <dbReference type="EC" id="2.7.7.77"/>
    </reaction>
</comment>
<gene>
    <name evidence="8 10" type="primary">mobA</name>
    <name evidence="10" type="ORF">IMZ28_10735</name>
</gene>